<dbReference type="RefSeq" id="WP_163490523.1">
    <property type="nucleotide sequence ID" value="NZ_JACVEL010000001.1"/>
</dbReference>
<dbReference type="Pfam" id="PF19572">
    <property type="entry name" value="PorV"/>
    <property type="match status" value="1"/>
</dbReference>
<dbReference type="InterPro" id="IPR045741">
    <property type="entry name" value="PorV"/>
</dbReference>
<dbReference type="NCBIfam" id="NF033709">
    <property type="entry name" value="PorV_fam"/>
    <property type="match status" value="1"/>
</dbReference>
<evidence type="ECO:0000256" key="1">
    <source>
        <dbReference type="SAM" id="SignalP"/>
    </source>
</evidence>
<comment type="caution">
    <text evidence="3">The sequence shown here is derived from an EMBL/GenBank/DDBJ whole genome shotgun (WGS) entry which is preliminary data.</text>
</comment>
<accession>A0A8J6TYU7</accession>
<gene>
    <name evidence="3" type="ORF">H9Y05_02485</name>
</gene>
<dbReference type="Proteomes" id="UP000652681">
    <property type="component" value="Unassembled WGS sequence"/>
</dbReference>
<evidence type="ECO:0000313" key="4">
    <source>
        <dbReference type="Proteomes" id="UP000652681"/>
    </source>
</evidence>
<sequence length="355" mass="37539">MKSSILNIKALLICGAMIGGFTVNAGNEDRVGQAGAAHLLINPWARSSALGDVGISFTNGLEATFTNIAGLASTNKTQIKFNYTNWMGSMTGVSLNSAGIAQRLGGSSVIAVSIQSLNYGDIMITTVQNPEGNIGTFSPRANVFNVGYAHTFSASISGGINVKVISENISNLKSTGVAIDAGIRYVSGEQEQLKFGIALKNVGPTMKYKGDGLNTQVQYLTSSFIGSLEQRTATFEMPSLLSIGGSYDFIFNEKNRLILGLGFTANSFSYDQFRIGLDYGFSSEKVAFNLRGGYVYEKGIFNAENRANALIGPTAGFSVDALLGEKKSALGIEYAARFAGPFGIIHTVGATISLK</sequence>
<feature type="domain" description="Type IX secretion system protein PorV" evidence="2">
    <location>
        <begin position="27"/>
        <end position="263"/>
    </location>
</feature>
<dbReference type="SUPFAM" id="SSF56935">
    <property type="entry name" value="Porins"/>
    <property type="match status" value="1"/>
</dbReference>
<name>A0A8J6TYU7_9FLAO</name>
<evidence type="ECO:0000313" key="3">
    <source>
        <dbReference type="EMBL" id="MBC9811333.1"/>
    </source>
</evidence>
<organism evidence="3 4">
    <name type="scientific">Taishania pollutisoli</name>
    <dbReference type="NCBI Taxonomy" id="2766479"/>
    <lineage>
        <taxon>Bacteria</taxon>
        <taxon>Pseudomonadati</taxon>
        <taxon>Bacteroidota</taxon>
        <taxon>Flavobacteriia</taxon>
        <taxon>Flavobacteriales</taxon>
        <taxon>Crocinitomicaceae</taxon>
        <taxon>Taishania</taxon>
    </lineage>
</organism>
<evidence type="ECO:0000259" key="2">
    <source>
        <dbReference type="Pfam" id="PF19572"/>
    </source>
</evidence>
<dbReference type="EMBL" id="JACVEL010000001">
    <property type="protein sequence ID" value="MBC9811333.1"/>
    <property type="molecule type" value="Genomic_DNA"/>
</dbReference>
<keyword evidence="4" id="KW-1185">Reference proteome</keyword>
<dbReference type="AlphaFoldDB" id="A0A8J6TYU7"/>
<keyword evidence="1" id="KW-0732">Signal</keyword>
<feature type="chain" id="PRO_5035232597" evidence="1">
    <location>
        <begin position="26"/>
        <end position="355"/>
    </location>
</feature>
<reference evidence="3" key="1">
    <citation type="submission" date="2020-09" db="EMBL/GenBank/DDBJ databases">
        <title>Taishania pollutisoli gen. nov., sp. nov., Isolated from Tetrabromobisphenol A-Contaminated Soil.</title>
        <authorList>
            <person name="Chen Q."/>
        </authorList>
    </citation>
    <scope>NUCLEOTIDE SEQUENCE</scope>
    <source>
        <strain evidence="3">CZZ-1</strain>
    </source>
</reference>
<protein>
    <submittedName>
        <fullName evidence="3">PorV/PorQ family protein</fullName>
    </submittedName>
</protein>
<proteinExistence type="predicted"/>
<dbReference type="Gene3D" id="2.40.160.60">
    <property type="entry name" value="Outer membrane protein transport protein (OMPP1/FadL/TodX)"/>
    <property type="match status" value="1"/>
</dbReference>
<feature type="signal peptide" evidence="1">
    <location>
        <begin position="1"/>
        <end position="25"/>
    </location>
</feature>